<protein>
    <recommendedName>
        <fullName evidence="3">DUF86 domain-containing protein</fullName>
    </recommendedName>
</protein>
<comment type="caution">
    <text evidence="1">The sequence shown here is derived from an EMBL/GenBank/DDBJ whole genome shotgun (WGS) entry which is preliminary data.</text>
</comment>
<organism evidence="1 2">
    <name type="scientific">Aeromonas sobria</name>
    <dbReference type="NCBI Taxonomy" id="646"/>
    <lineage>
        <taxon>Bacteria</taxon>
        <taxon>Pseudomonadati</taxon>
        <taxon>Pseudomonadota</taxon>
        <taxon>Gammaproteobacteria</taxon>
        <taxon>Aeromonadales</taxon>
        <taxon>Aeromonadaceae</taxon>
        <taxon>Aeromonas</taxon>
    </lineage>
</organism>
<dbReference type="Proteomes" id="UP000233467">
    <property type="component" value="Unassembled WGS sequence"/>
</dbReference>
<evidence type="ECO:0008006" key="3">
    <source>
        <dbReference type="Google" id="ProtNLM"/>
    </source>
</evidence>
<gene>
    <name evidence="1" type="ORF">CJP16_00180</name>
</gene>
<evidence type="ECO:0000313" key="1">
    <source>
        <dbReference type="EMBL" id="PKQ83318.1"/>
    </source>
</evidence>
<sequence>MSSPSHLTGDEARFFWPHDARPIQFLNKSTFSGRKAIPSDTLTTLRKLIGLRNALVHDDLIIEPEIICGLIAQS</sequence>
<keyword evidence="2" id="KW-1185">Reference proteome</keyword>
<evidence type="ECO:0000313" key="2">
    <source>
        <dbReference type="Proteomes" id="UP000233467"/>
    </source>
</evidence>
<dbReference type="EMBL" id="NQMM01000001">
    <property type="protein sequence ID" value="PKQ83318.1"/>
    <property type="molecule type" value="Genomic_DNA"/>
</dbReference>
<dbReference type="InterPro" id="IPR037038">
    <property type="entry name" value="HepT-like_sf"/>
</dbReference>
<proteinExistence type="predicted"/>
<accession>A0A2N3J9S3</accession>
<reference evidence="1 2" key="1">
    <citation type="journal article" date="2017" name="Front. Microbiol.">
        <title>Strong Genomic and Phenotypic Heterogeneity in the Aeromonas sobria Species Complex.</title>
        <authorList>
            <person name="Gauthier J."/>
            <person name="Vincent A.T."/>
            <person name="Charette S.J."/>
            <person name="Derome N."/>
        </authorList>
    </citation>
    <scope>NUCLEOTIDE SEQUENCE [LARGE SCALE GENOMIC DNA]</scope>
    <source>
        <strain evidence="1 2">TM18</strain>
    </source>
</reference>
<name>A0A2N3J9S3_AERSO</name>
<dbReference type="Gene3D" id="1.20.120.580">
    <property type="entry name" value="bsu32300-like"/>
    <property type="match status" value="1"/>
</dbReference>
<dbReference type="AlphaFoldDB" id="A0A2N3J9S3"/>